<reference evidence="1" key="1">
    <citation type="submission" date="2014-03" db="EMBL/GenBank/DDBJ databases">
        <title>The sialotranscriptome of Amblyomma triste, Amblyomma parvum and Amblyomma cajennense ticks, uncovered by 454-based RNA-seq.</title>
        <authorList>
            <person name="Garcia G.R."/>
            <person name="Gardinassi L.G."/>
            <person name="Ribeiro J.M."/>
            <person name="Anatriello E."/>
            <person name="Ferreira B.R."/>
            <person name="Moreira H.N."/>
            <person name="Mafra C."/>
            <person name="Olegario M.M."/>
            <person name="Szabo P.J."/>
            <person name="Miranda-Santos I.K."/>
            <person name="Maruyama S.R."/>
        </authorList>
    </citation>
    <scope>NUCLEOTIDE SEQUENCE</scope>
    <source>
        <strain evidence="1">Mato Grasso do Sul</strain>
        <tissue evidence="1">Salivary glands</tissue>
    </source>
</reference>
<sequence length="84" mass="9528">MGPLFVVLLCVVCRNIVSYCYLSYIEYCVAALFFHRASSIFRGSVRPKSVASLQLKKIEILLLFTYDARAVHTCLYKASCLIVK</sequence>
<organism evidence="1">
    <name type="scientific">Amblyomma triste</name>
    <name type="common">Neotropical tick</name>
    <dbReference type="NCBI Taxonomy" id="251400"/>
    <lineage>
        <taxon>Eukaryota</taxon>
        <taxon>Metazoa</taxon>
        <taxon>Ecdysozoa</taxon>
        <taxon>Arthropoda</taxon>
        <taxon>Chelicerata</taxon>
        <taxon>Arachnida</taxon>
        <taxon>Acari</taxon>
        <taxon>Parasitiformes</taxon>
        <taxon>Ixodida</taxon>
        <taxon>Ixodoidea</taxon>
        <taxon>Ixodidae</taxon>
        <taxon>Amblyomminae</taxon>
        <taxon>Amblyomma</taxon>
    </lineage>
</organism>
<proteinExistence type="evidence at transcript level"/>
<protein>
    <submittedName>
        <fullName evidence="1">Putative secreted protein</fullName>
    </submittedName>
</protein>
<dbReference type="AlphaFoldDB" id="A0A023G3P4"/>
<evidence type="ECO:0000313" key="1">
    <source>
        <dbReference type="EMBL" id="JAC27460.1"/>
    </source>
</evidence>
<dbReference type="EMBL" id="GBBM01007958">
    <property type="protein sequence ID" value="JAC27460.1"/>
    <property type="molecule type" value="mRNA"/>
</dbReference>
<accession>A0A023G3P4</accession>
<name>A0A023G3P4_AMBTT</name>